<evidence type="ECO:0000313" key="2">
    <source>
        <dbReference type="EMBL" id="MCQ8895711.1"/>
    </source>
</evidence>
<comment type="caution">
    <text evidence="2">The sequence shown here is derived from an EMBL/GenBank/DDBJ whole genome shotgun (WGS) entry which is preliminary data.</text>
</comment>
<dbReference type="Pfam" id="PF20075">
    <property type="entry name" value="DUF6471"/>
    <property type="match status" value="1"/>
</dbReference>
<evidence type="ECO:0000313" key="3">
    <source>
        <dbReference type="Proteomes" id="UP001204142"/>
    </source>
</evidence>
<accession>A0ABT1WDW1</accession>
<sequence length="75" mass="8876">MTKHERQARVVLRSIMARQDVTYKELARKLEMYGSELDHKALSTKINRGKFQFAFFIQCLDALDQIDKLDRLMTN</sequence>
<organism evidence="2 3">
    <name type="scientific">Limnobacter humi</name>
    <dbReference type="NCBI Taxonomy" id="1778671"/>
    <lineage>
        <taxon>Bacteria</taxon>
        <taxon>Pseudomonadati</taxon>
        <taxon>Pseudomonadota</taxon>
        <taxon>Betaproteobacteria</taxon>
        <taxon>Burkholderiales</taxon>
        <taxon>Burkholderiaceae</taxon>
        <taxon>Limnobacter</taxon>
    </lineage>
</organism>
<dbReference type="EMBL" id="JANIGO010000001">
    <property type="protein sequence ID" value="MCQ8895711.1"/>
    <property type="molecule type" value="Genomic_DNA"/>
</dbReference>
<reference evidence="2 3" key="1">
    <citation type="submission" date="2022-07" db="EMBL/GenBank/DDBJ databases">
        <authorList>
            <person name="Xamxidin M."/>
            <person name="Wu M."/>
        </authorList>
    </citation>
    <scope>NUCLEOTIDE SEQUENCE [LARGE SCALE GENOMIC DNA]</scope>
    <source>
        <strain evidence="2 3">NBRC 111650</strain>
    </source>
</reference>
<name>A0ABT1WDW1_9BURK</name>
<dbReference type="RefSeq" id="WP_370569125.1">
    <property type="nucleotide sequence ID" value="NZ_JANIGO010000001.1"/>
</dbReference>
<protein>
    <submittedName>
        <fullName evidence="2">DUF6471 domain-containing protein</fullName>
    </submittedName>
</protein>
<dbReference type="InterPro" id="IPR045526">
    <property type="entry name" value="DUF6471"/>
</dbReference>
<gene>
    <name evidence="2" type="ORF">NQT62_04545</name>
</gene>
<evidence type="ECO:0000259" key="1">
    <source>
        <dbReference type="Pfam" id="PF20075"/>
    </source>
</evidence>
<keyword evidence="3" id="KW-1185">Reference proteome</keyword>
<feature type="domain" description="DUF6471" evidence="1">
    <location>
        <begin position="5"/>
        <end position="64"/>
    </location>
</feature>
<proteinExistence type="predicted"/>
<dbReference type="Proteomes" id="UP001204142">
    <property type="component" value="Unassembled WGS sequence"/>
</dbReference>